<comment type="subcellular location">
    <subcellularLocation>
        <location evidence="1">Cell membrane</location>
        <topology evidence="1">Multi-pass membrane protein</topology>
    </subcellularLocation>
</comment>
<keyword evidence="6 7" id="KW-0472">Membrane</keyword>
<dbReference type="PANTHER" id="PTHR30047">
    <property type="entry name" value="HIGH-AFFINITY CHOLINE TRANSPORT PROTEIN-RELATED"/>
    <property type="match status" value="1"/>
</dbReference>
<feature type="transmembrane region" description="Helical" evidence="7">
    <location>
        <begin position="463"/>
        <end position="482"/>
    </location>
</feature>
<feature type="transmembrane region" description="Helical" evidence="7">
    <location>
        <begin position="276"/>
        <end position="296"/>
    </location>
</feature>
<dbReference type="AlphaFoldDB" id="A0A381Q8C1"/>
<accession>A0A381Q8C1</accession>
<protein>
    <recommendedName>
        <fullName evidence="9">Choline transporter</fullName>
    </recommendedName>
</protein>
<evidence type="ECO:0000256" key="4">
    <source>
        <dbReference type="ARBA" id="ARBA00022692"/>
    </source>
</evidence>
<sequence length="528" mass="57875">VAVTNDLKAPEIDKNDVDWPSFLTCITVVLLVSVPLAVFPEAGERLLTDAYDFIADRLGFLYAFAGFGVFVLLVWLAFGRYGKVKLGRDEDDVEYSDFSWTAMLFCAGVGAGLLYWAAIEWTNYYDAPPFDVAPRSTEAEDWASTYGIFHWGITAWCFYCLPTLAIAYPYYTKRVPYLRFSTGCHYFLGGEKGATANETTAGRVIDLFFMIALLGGAGSSLGFSTPMIAACISRLTGLEATFGLEVVSVLLCVALFGTSVWFGLNRGIKRLSDLNLALAFFLLLFVLLVGPTLFLLETSLKSLVVMVPNFAKMNWWTDPLTDSVFFRDWTVFYWAWWIAYAPFVGLFVTRISRGRTIRQVILGMTLYGSLGGALFYMIFGNFGLYLELSNTLLVTEVARVAGEPAAIVAILDQLPLASLVILAFAVVSVIFSATTYDSASYILASSATRRLQAGDDPPRWHRLFWAITLTILPLALMFIGGYEVMQTVLLVVSLPILGIGVFMSVALVKQLGADRAGAPATGPAGGPQ</sequence>
<feature type="transmembrane region" description="Helical" evidence="7">
    <location>
        <begin position="419"/>
        <end position="443"/>
    </location>
</feature>
<evidence type="ECO:0000256" key="7">
    <source>
        <dbReference type="SAM" id="Phobius"/>
    </source>
</evidence>
<keyword evidence="3" id="KW-1003">Cell membrane</keyword>
<evidence type="ECO:0008006" key="9">
    <source>
        <dbReference type="Google" id="ProtNLM"/>
    </source>
</evidence>
<feature type="transmembrane region" description="Helical" evidence="7">
    <location>
        <begin position="488"/>
        <end position="508"/>
    </location>
</feature>
<dbReference type="InterPro" id="IPR000060">
    <property type="entry name" value="BCCT_transptr"/>
</dbReference>
<proteinExistence type="predicted"/>
<feature type="transmembrane region" description="Helical" evidence="7">
    <location>
        <begin position="98"/>
        <end position="119"/>
    </location>
</feature>
<dbReference type="GO" id="GO:0022857">
    <property type="term" value="F:transmembrane transporter activity"/>
    <property type="evidence" value="ECO:0007669"/>
    <property type="project" value="InterPro"/>
</dbReference>
<feature type="transmembrane region" description="Helical" evidence="7">
    <location>
        <begin position="59"/>
        <end position="78"/>
    </location>
</feature>
<feature type="transmembrane region" description="Helical" evidence="7">
    <location>
        <begin position="331"/>
        <end position="348"/>
    </location>
</feature>
<feature type="non-terminal residue" evidence="8">
    <location>
        <position position="1"/>
    </location>
</feature>
<feature type="transmembrane region" description="Helical" evidence="7">
    <location>
        <begin position="148"/>
        <end position="171"/>
    </location>
</feature>
<dbReference type="EMBL" id="UINC01001250">
    <property type="protein sequence ID" value="SUZ75581.1"/>
    <property type="molecule type" value="Genomic_DNA"/>
</dbReference>
<evidence type="ECO:0000256" key="2">
    <source>
        <dbReference type="ARBA" id="ARBA00022448"/>
    </source>
</evidence>
<dbReference type="Pfam" id="PF02028">
    <property type="entry name" value="BCCT"/>
    <property type="match status" value="1"/>
</dbReference>
<evidence type="ECO:0000256" key="1">
    <source>
        <dbReference type="ARBA" id="ARBA00004651"/>
    </source>
</evidence>
<dbReference type="InterPro" id="IPR018093">
    <property type="entry name" value="BCCT_CS"/>
</dbReference>
<keyword evidence="2" id="KW-0813">Transport</keyword>
<gene>
    <name evidence="8" type="ORF">METZ01_LOCUS28435</name>
</gene>
<organism evidence="8">
    <name type="scientific">marine metagenome</name>
    <dbReference type="NCBI Taxonomy" id="408172"/>
    <lineage>
        <taxon>unclassified sequences</taxon>
        <taxon>metagenomes</taxon>
        <taxon>ecological metagenomes</taxon>
    </lineage>
</organism>
<evidence type="ECO:0000256" key="5">
    <source>
        <dbReference type="ARBA" id="ARBA00022989"/>
    </source>
</evidence>
<dbReference type="PROSITE" id="PS01303">
    <property type="entry name" value="BCCT"/>
    <property type="match status" value="1"/>
</dbReference>
<evidence type="ECO:0000256" key="3">
    <source>
        <dbReference type="ARBA" id="ARBA00022475"/>
    </source>
</evidence>
<dbReference type="NCBIfam" id="TIGR00842">
    <property type="entry name" value="bcct"/>
    <property type="match status" value="1"/>
</dbReference>
<reference evidence="8" key="1">
    <citation type="submission" date="2018-05" db="EMBL/GenBank/DDBJ databases">
        <authorList>
            <person name="Lanie J.A."/>
            <person name="Ng W.-L."/>
            <person name="Kazmierczak K.M."/>
            <person name="Andrzejewski T.M."/>
            <person name="Davidsen T.M."/>
            <person name="Wayne K.J."/>
            <person name="Tettelin H."/>
            <person name="Glass J.I."/>
            <person name="Rusch D."/>
            <person name="Podicherti R."/>
            <person name="Tsui H.-C.T."/>
            <person name="Winkler M.E."/>
        </authorList>
    </citation>
    <scope>NUCLEOTIDE SEQUENCE</scope>
</reference>
<keyword evidence="4 7" id="KW-0812">Transmembrane</keyword>
<feature type="transmembrane region" description="Helical" evidence="7">
    <location>
        <begin position="207"/>
        <end position="230"/>
    </location>
</feature>
<evidence type="ECO:0000256" key="6">
    <source>
        <dbReference type="ARBA" id="ARBA00023136"/>
    </source>
</evidence>
<feature type="transmembrane region" description="Helical" evidence="7">
    <location>
        <begin position="360"/>
        <end position="379"/>
    </location>
</feature>
<name>A0A381Q8C1_9ZZZZ</name>
<dbReference type="PANTHER" id="PTHR30047:SF7">
    <property type="entry name" value="HIGH-AFFINITY CHOLINE TRANSPORT PROTEIN"/>
    <property type="match status" value="1"/>
</dbReference>
<keyword evidence="5 7" id="KW-1133">Transmembrane helix</keyword>
<feature type="transmembrane region" description="Helical" evidence="7">
    <location>
        <begin position="242"/>
        <end position="264"/>
    </location>
</feature>
<evidence type="ECO:0000313" key="8">
    <source>
        <dbReference type="EMBL" id="SUZ75581.1"/>
    </source>
</evidence>
<feature type="transmembrane region" description="Helical" evidence="7">
    <location>
        <begin position="21"/>
        <end position="39"/>
    </location>
</feature>
<dbReference type="GO" id="GO:0005886">
    <property type="term" value="C:plasma membrane"/>
    <property type="evidence" value="ECO:0007669"/>
    <property type="project" value="UniProtKB-SubCell"/>
</dbReference>